<evidence type="ECO:0000313" key="3">
    <source>
        <dbReference type="WBParaSite" id="jg14525"/>
    </source>
</evidence>
<dbReference type="AlphaFoldDB" id="A0A915D059"/>
<evidence type="ECO:0000256" key="1">
    <source>
        <dbReference type="SAM" id="Phobius"/>
    </source>
</evidence>
<dbReference type="WBParaSite" id="jg7698">
    <property type="protein sequence ID" value="jg7698"/>
    <property type="gene ID" value="jg7698"/>
</dbReference>
<dbReference type="WBParaSite" id="jg14525">
    <property type="protein sequence ID" value="jg14525"/>
    <property type="gene ID" value="jg14525"/>
</dbReference>
<evidence type="ECO:0000313" key="2">
    <source>
        <dbReference type="Proteomes" id="UP000887574"/>
    </source>
</evidence>
<evidence type="ECO:0000313" key="4">
    <source>
        <dbReference type="WBParaSite" id="jg7698"/>
    </source>
</evidence>
<reference evidence="3 4" key="1">
    <citation type="submission" date="2022-11" db="UniProtKB">
        <authorList>
            <consortium name="WormBaseParasite"/>
        </authorList>
    </citation>
    <scope>IDENTIFICATION</scope>
</reference>
<sequence length="163" mass="18763">MPSTPPSSQPEELSEVSVKVWARTFSYIHLLTYTAVLFYLLTFEAHRFIHIQIYQNGTASTRMNENLFNLYLYVFALFYCFTKLYAASQLLEAQKIPHPNSCEPFLILTVIDVIIEGFALIACLAHFDPMALLVNVLLLVKDIFSFMLVLRCYELLKQVAKAR</sequence>
<feature type="transmembrane region" description="Helical" evidence="1">
    <location>
        <begin position="70"/>
        <end position="93"/>
    </location>
</feature>
<dbReference type="Proteomes" id="UP000887574">
    <property type="component" value="Unplaced"/>
</dbReference>
<protein>
    <submittedName>
        <fullName evidence="3 4">Uncharacterized protein</fullName>
    </submittedName>
</protein>
<keyword evidence="1" id="KW-1133">Transmembrane helix</keyword>
<feature type="transmembrane region" description="Helical" evidence="1">
    <location>
        <begin position="20"/>
        <end position="41"/>
    </location>
</feature>
<name>A0A915D059_9BILA</name>
<proteinExistence type="predicted"/>
<feature type="transmembrane region" description="Helical" evidence="1">
    <location>
        <begin position="105"/>
        <end position="127"/>
    </location>
</feature>
<organism evidence="2 3">
    <name type="scientific">Ditylenchus dipsaci</name>
    <dbReference type="NCBI Taxonomy" id="166011"/>
    <lineage>
        <taxon>Eukaryota</taxon>
        <taxon>Metazoa</taxon>
        <taxon>Ecdysozoa</taxon>
        <taxon>Nematoda</taxon>
        <taxon>Chromadorea</taxon>
        <taxon>Rhabditida</taxon>
        <taxon>Tylenchina</taxon>
        <taxon>Tylenchomorpha</taxon>
        <taxon>Sphaerularioidea</taxon>
        <taxon>Anguinidae</taxon>
        <taxon>Anguininae</taxon>
        <taxon>Ditylenchus</taxon>
    </lineage>
</organism>
<accession>A0A915D059</accession>
<keyword evidence="1" id="KW-0812">Transmembrane</keyword>
<keyword evidence="1" id="KW-0472">Membrane</keyword>
<keyword evidence="2" id="KW-1185">Reference proteome</keyword>
<feature type="transmembrane region" description="Helical" evidence="1">
    <location>
        <begin position="133"/>
        <end position="153"/>
    </location>
</feature>